<accession>A0A2A4I8E3</accession>
<dbReference type="InterPro" id="IPR019239">
    <property type="entry name" value="VapB_antitoxin"/>
</dbReference>
<comment type="caution">
    <text evidence="1">The sequence shown here is derived from an EMBL/GenBank/DDBJ whole genome shotgun (WGS) entry which is preliminary data.</text>
</comment>
<name>A0A2A4I8E3_9SPHN</name>
<dbReference type="AlphaFoldDB" id="A0A2A4I8E3"/>
<proteinExistence type="predicted"/>
<protein>
    <submittedName>
        <fullName evidence="1">Antitoxin VapB</fullName>
    </submittedName>
</protein>
<reference evidence="1 2" key="1">
    <citation type="submission" date="2017-09" db="EMBL/GenBank/DDBJ databases">
        <title>Sphingomonas adhaesiva DSM 7418, whole genome shotgun sequence.</title>
        <authorList>
            <person name="Feng G."/>
            <person name="Zhu H."/>
        </authorList>
    </citation>
    <scope>NUCLEOTIDE SEQUENCE [LARGE SCALE GENOMIC DNA]</scope>
    <source>
        <strain evidence="1 2">DSM 7418</strain>
    </source>
</reference>
<dbReference type="RefSeq" id="WP_066711447.1">
    <property type="nucleotide sequence ID" value="NZ_JBHIWA010000013.1"/>
</dbReference>
<dbReference type="Proteomes" id="UP000218323">
    <property type="component" value="Unassembled WGS sequence"/>
</dbReference>
<evidence type="ECO:0000313" key="2">
    <source>
        <dbReference type="Proteomes" id="UP000218323"/>
    </source>
</evidence>
<gene>
    <name evidence="1" type="ORF">COA07_12255</name>
</gene>
<dbReference type="EMBL" id="NWVC01000005">
    <property type="protein sequence ID" value="PCG14070.1"/>
    <property type="molecule type" value="Genomic_DNA"/>
</dbReference>
<evidence type="ECO:0000313" key="1">
    <source>
        <dbReference type="EMBL" id="PCG14070.1"/>
    </source>
</evidence>
<organism evidence="1 2">
    <name type="scientific">Sphingomonas adhaesiva</name>
    <dbReference type="NCBI Taxonomy" id="28212"/>
    <lineage>
        <taxon>Bacteria</taxon>
        <taxon>Pseudomonadati</taxon>
        <taxon>Pseudomonadota</taxon>
        <taxon>Alphaproteobacteria</taxon>
        <taxon>Sphingomonadales</taxon>
        <taxon>Sphingomonadaceae</taxon>
        <taxon>Sphingomonas</taxon>
    </lineage>
</organism>
<keyword evidence="2" id="KW-1185">Reference proteome</keyword>
<dbReference type="Pfam" id="PF09957">
    <property type="entry name" value="VapB_antitoxin"/>
    <property type="match status" value="1"/>
</dbReference>
<sequence length="69" mass="7742">MRTSIDIDDELVSSVMRATGAATKREAVDNALRIALRLKRQEGLMELWGLGWDGDLDDMRTSKYIAADE</sequence>